<evidence type="ECO:0000256" key="1">
    <source>
        <dbReference type="SAM" id="MobiDB-lite"/>
    </source>
</evidence>
<accession>A0A1J1I8G0</accession>
<sequence length="70" mass="7897">MSEGVKLKLRHLMISNAAQPENQHKTSDMKNNGSNNDSNSKCKGRSSCRATLFVREMSIELNVLLMRFKA</sequence>
<evidence type="ECO:0000313" key="2">
    <source>
        <dbReference type="EMBL" id="CRK96507.1"/>
    </source>
</evidence>
<reference evidence="2 3" key="1">
    <citation type="submission" date="2015-04" db="EMBL/GenBank/DDBJ databases">
        <authorList>
            <person name="Syromyatnikov M.Y."/>
            <person name="Popov V.N."/>
        </authorList>
    </citation>
    <scope>NUCLEOTIDE SEQUENCE [LARGE SCALE GENOMIC DNA]</scope>
</reference>
<name>A0A1J1I8G0_9DIPT</name>
<gene>
    <name evidence="2" type="ORF">CLUMA_CG010180</name>
</gene>
<proteinExistence type="predicted"/>
<feature type="region of interest" description="Disordered" evidence="1">
    <location>
        <begin position="15"/>
        <end position="44"/>
    </location>
</feature>
<dbReference type="AlphaFoldDB" id="A0A1J1I8G0"/>
<dbReference type="Proteomes" id="UP000183832">
    <property type="component" value="Unassembled WGS sequence"/>
</dbReference>
<feature type="compositionally biased region" description="Low complexity" evidence="1">
    <location>
        <begin position="29"/>
        <end position="41"/>
    </location>
</feature>
<dbReference type="EMBL" id="CVRI01000044">
    <property type="protein sequence ID" value="CRK96507.1"/>
    <property type="molecule type" value="Genomic_DNA"/>
</dbReference>
<protein>
    <submittedName>
        <fullName evidence="2">CLUMA_CG010180, isoform A</fullName>
    </submittedName>
</protein>
<evidence type="ECO:0000313" key="3">
    <source>
        <dbReference type="Proteomes" id="UP000183832"/>
    </source>
</evidence>
<keyword evidence="3" id="KW-1185">Reference proteome</keyword>
<organism evidence="2 3">
    <name type="scientific">Clunio marinus</name>
    <dbReference type="NCBI Taxonomy" id="568069"/>
    <lineage>
        <taxon>Eukaryota</taxon>
        <taxon>Metazoa</taxon>
        <taxon>Ecdysozoa</taxon>
        <taxon>Arthropoda</taxon>
        <taxon>Hexapoda</taxon>
        <taxon>Insecta</taxon>
        <taxon>Pterygota</taxon>
        <taxon>Neoptera</taxon>
        <taxon>Endopterygota</taxon>
        <taxon>Diptera</taxon>
        <taxon>Nematocera</taxon>
        <taxon>Chironomoidea</taxon>
        <taxon>Chironomidae</taxon>
        <taxon>Clunio</taxon>
    </lineage>
</organism>